<organism evidence="1">
    <name type="scientific">Amphimedon queenslandica</name>
    <name type="common">Sponge</name>
    <dbReference type="NCBI Taxonomy" id="400682"/>
    <lineage>
        <taxon>Eukaryota</taxon>
        <taxon>Metazoa</taxon>
        <taxon>Porifera</taxon>
        <taxon>Demospongiae</taxon>
        <taxon>Heteroscleromorpha</taxon>
        <taxon>Haplosclerida</taxon>
        <taxon>Niphatidae</taxon>
        <taxon>Amphimedon</taxon>
    </lineage>
</organism>
<name>A0A1X7V6V7_AMPQE</name>
<evidence type="ECO:0000313" key="1">
    <source>
        <dbReference type="EnsemblMetazoa" id="Aqu2.1.35723_001"/>
    </source>
</evidence>
<protein>
    <submittedName>
        <fullName evidence="1">Uncharacterized protein</fullName>
    </submittedName>
</protein>
<dbReference type="InParanoid" id="A0A1X7V6V7"/>
<dbReference type="EnsemblMetazoa" id="Aqu2.1.35723_001">
    <property type="protein sequence ID" value="Aqu2.1.35723_001"/>
    <property type="gene ID" value="Aqu2.1.35723"/>
</dbReference>
<proteinExistence type="predicted"/>
<accession>A0A1X7V6V7</accession>
<reference evidence="1" key="1">
    <citation type="submission" date="2017-05" db="UniProtKB">
        <authorList>
            <consortium name="EnsemblMetazoa"/>
        </authorList>
    </citation>
    <scope>IDENTIFICATION</scope>
</reference>
<sequence length="74" mass="8233">MVSNLNLAYLHMRLGDIFGTNKWFESKNILFVSDHLQLPPVNGRPVLIKVSNKLVKSKLGAANAVNISKETVEL</sequence>
<dbReference type="AlphaFoldDB" id="A0A1X7V6V7"/>